<gene>
    <name evidence="1" type="ORF">BDV98DRAFT_592986</name>
</gene>
<evidence type="ECO:0000313" key="1">
    <source>
        <dbReference type="EMBL" id="TFL01757.1"/>
    </source>
</evidence>
<organism evidence="1 2">
    <name type="scientific">Pterulicium gracile</name>
    <dbReference type="NCBI Taxonomy" id="1884261"/>
    <lineage>
        <taxon>Eukaryota</taxon>
        <taxon>Fungi</taxon>
        <taxon>Dikarya</taxon>
        <taxon>Basidiomycota</taxon>
        <taxon>Agaricomycotina</taxon>
        <taxon>Agaricomycetes</taxon>
        <taxon>Agaricomycetidae</taxon>
        <taxon>Agaricales</taxon>
        <taxon>Pleurotineae</taxon>
        <taxon>Pterulaceae</taxon>
        <taxon>Pterulicium</taxon>
    </lineage>
</organism>
<evidence type="ECO:0000313" key="2">
    <source>
        <dbReference type="Proteomes" id="UP000305067"/>
    </source>
</evidence>
<sequence length="295" mass="31585">MPSSLLFRLRYLAINWRKLCKTPSSRKSKSTPTNPPQNLKNVDIDIQVSVAESIYATSHRMPNSPAAQGPQRIVPSTSALTTSTLVDAVLTSIDVSPSSVIHAHTTQSQERAHSASCLYDHLSTFKSSLEHDIHIMQGIPTISSPEIGDASFVASPKDISPSQEELLSLVDQVEDLRKKVAIFALSHAGPDSSHEEASEESHPDASVTAVKYWATSILVTPKKAASLPSSTGTQSALQSPFSLLVMNQDRDKQPSSSSPELPQLASDISMAAFADVSFSDSLNGFGHNVASPQVA</sequence>
<protein>
    <submittedName>
        <fullName evidence="1">Uncharacterized protein</fullName>
    </submittedName>
</protein>
<name>A0A5C3QJP0_9AGAR</name>
<dbReference type="Proteomes" id="UP000305067">
    <property type="component" value="Unassembled WGS sequence"/>
</dbReference>
<reference evidence="1 2" key="1">
    <citation type="journal article" date="2019" name="Nat. Ecol. Evol.">
        <title>Megaphylogeny resolves global patterns of mushroom evolution.</title>
        <authorList>
            <person name="Varga T."/>
            <person name="Krizsan K."/>
            <person name="Foldi C."/>
            <person name="Dima B."/>
            <person name="Sanchez-Garcia M."/>
            <person name="Sanchez-Ramirez S."/>
            <person name="Szollosi G.J."/>
            <person name="Szarkandi J.G."/>
            <person name="Papp V."/>
            <person name="Albert L."/>
            <person name="Andreopoulos W."/>
            <person name="Angelini C."/>
            <person name="Antonin V."/>
            <person name="Barry K.W."/>
            <person name="Bougher N.L."/>
            <person name="Buchanan P."/>
            <person name="Buyck B."/>
            <person name="Bense V."/>
            <person name="Catcheside P."/>
            <person name="Chovatia M."/>
            <person name="Cooper J."/>
            <person name="Damon W."/>
            <person name="Desjardin D."/>
            <person name="Finy P."/>
            <person name="Geml J."/>
            <person name="Haridas S."/>
            <person name="Hughes K."/>
            <person name="Justo A."/>
            <person name="Karasinski D."/>
            <person name="Kautmanova I."/>
            <person name="Kiss B."/>
            <person name="Kocsube S."/>
            <person name="Kotiranta H."/>
            <person name="LaButti K.M."/>
            <person name="Lechner B.E."/>
            <person name="Liimatainen K."/>
            <person name="Lipzen A."/>
            <person name="Lukacs Z."/>
            <person name="Mihaltcheva S."/>
            <person name="Morgado L.N."/>
            <person name="Niskanen T."/>
            <person name="Noordeloos M.E."/>
            <person name="Ohm R.A."/>
            <person name="Ortiz-Santana B."/>
            <person name="Ovrebo C."/>
            <person name="Racz N."/>
            <person name="Riley R."/>
            <person name="Savchenko A."/>
            <person name="Shiryaev A."/>
            <person name="Soop K."/>
            <person name="Spirin V."/>
            <person name="Szebenyi C."/>
            <person name="Tomsovsky M."/>
            <person name="Tulloss R.E."/>
            <person name="Uehling J."/>
            <person name="Grigoriev I.V."/>
            <person name="Vagvolgyi C."/>
            <person name="Papp T."/>
            <person name="Martin F.M."/>
            <person name="Miettinen O."/>
            <person name="Hibbett D.S."/>
            <person name="Nagy L.G."/>
        </authorList>
    </citation>
    <scope>NUCLEOTIDE SEQUENCE [LARGE SCALE GENOMIC DNA]</scope>
    <source>
        <strain evidence="1 2">CBS 309.79</strain>
    </source>
</reference>
<dbReference type="AlphaFoldDB" id="A0A5C3QJP0"/>
<proteinExistence type="predicted"/>
<dbReference type="EMBL" id="ML178824">
    <property type="protein sequence ID" value="TFL01757.1"/>
    <property type="molecule type" value="Genomic_DNA"/>
</dbReference>
<accession>A0A5C3QJP0</accession>
<keyword evidence="2" id="KW-1185">Reference proteome</keyword>